<comment type="caution">
    <text evidence="2">The sequence shown here is derived from an EMBL/GenBank/DDBJ whole genome shotgun (WGS) entry which is preliminary data.</text>
</comment>
<evidence type="ECO:0000313" key="2">
    <source>
        <dbReference type="EMBL" id="KAG2889661.1"/>
    </source>
</evidence>
<protein>
    <submittedName>
        <fullName evidence="2">Uncharacterized protein</fullName>
    </submittedName>
</protein>
<dbReference type="Proteomes" id="UP000736787">
    <property type="component" value="Unassembled WGS sequence"/>
</dbReference>
<dbReference type="EMBL" id="RCMK01001702">
    <property type="protein sequence ID" value="KAG2889661.1"/>
    <property type="molecule type" value="Genomic_DNA"/>
</dbReference>
<accession>A0A8T1JNK4</accession>
<proteinExistence type="predicted"/>
<evidence type="ECO:0000256" key="1">
    <source>
        <dbReference type="SAM" id="MobiDB-lite"/>
    </source>
</evidence>
<gene>
    <name evidence="2" type="ORF">PC117_g24634</name>
</gene>
<organism evidence="2 3">
    <name type="scientific">Phytophthora cactorum</name>
    <dbReference type="NCBI Taxonomy" id="29920"/>
    <lineage>
        <taxon>Eukaryota</taxon>
        <taxon>Sar</taxon>
        <taxon>Stramenopiles</taxon>
        <taxon>Oomycota</taxon>
        <taxon>Peronosporomycetes</taxon>
        <taxon>Peronosporales</taxon>
        <taxon>Peronosporaceae</taxon>
        <taxon>Phytophthora</taxon>
    </lineage>
</organism>
<name>A0A8T1JNK4_9STRA</name>
<dbReference type="AlphaFoldDB" id="A0A8T1JNK4"/>
<sequence length="231" mass="25481">MQPDPEPPAQQPWITKPLRGGQVLGAHRRTLDEKKKSSSGVYHVLSDDNSPDQENPEPLSTEQKPPPTTIDLTKEDKAQSKSSKPVKLTADDLARKKDAKSRGKVKILTGPVLMTKRRQERATFQAQRERVDISTQRPLQLGARSAEPPDSFADIEHQLGVREIATPDTGNCLAMAVAQAAVNATLDGPSSALEPLTASVKRGIKYADLLHLEDQLVHDMRWTMSRERGQT</sequence>
<feature type="region of interest" description="Disordered" evidence="1">
    <location>
        <begin position="1"/>
        <end position="104"/>
    </location>
</feature>
<reference evidence="2" key="1">
    <citation type="submission" date="2018-10" db="EMBL/GenBank/DDBJ databases">
        <title>Effector identification in a new, highly contiguous assembly of the strawberry crown rot pathogen Phytophthora cactorum.</title>
        <authorList>
            <person name="Armitage A.D."/>
            <person name="Nellist C.F."/>
            <person name="Bates H."/>
            <person name="Vickerstaff R.J."/>
            <person name="Harrison R.J."/>
        </authorList>
    </citation>
    <scope>NUCLEOTIDE SEQUENCE</scope>
    <source>
        <strain evidence="2">4040</strain>
    </source>
</reference>
<feature type="compositionally biased region" description="Pro residues" evidence="1">
    <location>
        <begin position="1"/>
        <end position="10"/>
    </location>
</feature>
<evidence type="ECO:0000313" key="3">
    <source>
        <dbReference type="Proteomes" id="UP000736787"/>
    </source>
</evidence>